<dbReference type="OrthoDB" id="62285at2157"/>
<dbReference type="HOGENOM" id="CLU_114601_9_2_2"/>
<protein>
    <submittedName>
        <fullName evidence="1">Sulfur transfer protein involved in thiamine biosynthesis</fullName>
    </submittedName>
</protein>
<dbReference type="Proteomes" id="UP000010866">
    <property type="component" value="Chromosome"/>
</dbReference>
<dbReference type="GeneID" id="14407700"/>
<dbReference type="AlphaFoldDB" id="L0KY12"/>
<dbReference type="STRING" id="867904.Metho_0594"/>
<dbReference type="SUPFAM" id="SSF54285">
    <property type="entry name" value="MoaD/ThiS"/>
    <property type="match status" value="1"/>
</dbReference>
<name>L0KY12_METHD</name>
<dbReference type="Gene3D" id="3.10.20.30">
    <property type="match status" value="1"/>
</dbReference>
<reference evidence="2" key="1">
    <citation type="submission" date="2012-02" db="EMBL/GenBank/DDBJ databases">
        <title>Complete sequence of chromosome of Methanomethylovorans hollandica DSM 15978.</title>
        <authorList>
            <person name="Lucas S."/>
            <person name="Copeland A."/>
            <person name="Lapidus A."/>
            <person name="Glavina del Rio T."/>
            <person name="Dalin E."/>
            <person name="Tice H."/>
            <person name="Bruce D."/>
            <person name="Goodwin L."/>
            <person name="Pitluck S."/>
            <person name="Peters L."/>
            <person name="Mikhailova N."/>
            <person name="Held B."/>
            <person name="Kyrpides N."/>
            <person name="Mavromatis K."/>
            <person name="Ivanova N."/>
            <person name="Brettin T."/>
            <person name="Detter J.C."/>
            <person name="Han C."/>
            <person name="Larimer F."/>
            <person name="Land M."/>
            <person name="Hauser L."/>
            <person name="Markowitz V."/>
            <person name="Cheng J.-F."/>
            <person name="Hugenholtz P."/>
            <person name="Woyke T."/>
            <person name="Wu D."/>
            <person name="Spring S."/>
            <person name="Schroeder M."/>
            <person name="Brambilla E."/>
            <person name="Klenk H.-P."/>
            <person name="Eisen J.A."/>
        </authorList>
    </citation>
    <scope>NUCLEOTIDE SEQUENCE [LARGE SCALE GENOMIC DNA]</scope>
    <source>
        <strain evidence="2">DSM 15978 / NBRC 107637 / DMS1</strain>
    </source>
</reference>
<dbReference type="Pfam" id="PF02597">
    <property type="entry name" value="ThiS"/>
    <property type="match status" value="1"/>
</dbReference>
<dbReference type="InterPro" id="IPR016155">
    <property type="entry name" value="Mopterin_synth/thiamin_S_b"/>
</dbReference>
<dbReference type="InterPro" id="IPR012675">
    <property type="entry name" value="Beta-grasp_dom_sf"/>
</dbReference>
<dbReference type="InterPro" id="IPR003749">
    <property type="entry name" value="ThiS/MoaD-like"/>
</dbReference>
<keyword evidence="2" id="KW-1185">Reference proteome</keyword>
<sequence length="64" mass="7266">MKVKLPSGKIEEMDIRSTTVESLLRQLKINQSSVIVVMNEQIIAEDTMVYNDDELQIIRVVFGG</sequence>
<evidence type="ECO:0000313" key="1">
    <source>
        <dbReference type="EMBL" id="AGB48859.1"/>
    </source>
</evidence>
<organism evidence="1 2">
    <name type="scientific">Methanomethylovorans hollandica (strain DSM 15978 / NBRC 107637 / DMS1)</name>
    <dbReference type="NCBI Taxonomy" id="867904"/>
    <lineage>
        <taxon>Archaea</taxon>
        <taxon>Methanobacteriati</taxon>
        <taxon>Methanobacteriota</taxon>
        <taxon>Stenosarchaea group</taxon>
        <taxon>Methanomicrobia</taxon>
        <taxon>Methanosarcinales</taxon>
        <taxon>Methanosarcinaceae</taxon>
        <taxon>Methanomethylovorans</taxon>
    </lineage>
</organism>
<gene>
    <name evidence="1" type="ordered locus">Metho_0594</name>
</gene>
<accession>L0KY12</accession>
<dbReference type="RefSeq" id="WP_015324027.1">
    <property type="nucleotide sequence ID" value="NC_019977.1"/>
</dbReference>
<proteinExistence type="predicted"/>
<evidence type="ECO:0000313" key="2">
    <source>
        <dbReference type="Proteomes" id="UP000010866"/>
    </source>
</evidence>
<dbReference type="KEGG" id="mhz:Metho_0594"/>
<dbReference type="EMBL" id="CP003362">
    <property type="protein sequence ID" value="AGB48859.1"/>
    <property type="molecule type" value="Genomic_DNA"/>
</dbReference>